<dbReference type="GO" id="GO:0000224">
    <property type="term" value="F:peptide-N4-(N-acetyl-beta-glucosaminyl)asparagine amidase activity"/>
    <property type="evidence" value="ECO:0007669"/>
    <property type="project" value="TreeGrafter"/>
</dbReference>
<dbReference type="InterPro" id="IPR005887">
    <property type="entry name" value="GH92_a_mannosidase_put"/>
</dbReference>
<organism evidence="2 3">
    <name type="scientific">Cerasicoccus arenae</name>
    <dbReference type="NCBI Taxonomy" id="424488"/>
    <lineage>
        <taxon>Bacteria</taxon>
        <taxon>Pseudomonadati</taxon>
        <taxon>Verrucomicrobiota</taxon>
        <taxon>Opitutia</taxon>
        <taxon>Puniceicoccales</taxon>
        <taxon>Cerasicoccaceae</taxon>
        <taxon>Cerasicoccus</taxon>
    </lineage>
</organism>
<dbReference type="Pfam" id="PF07971">
    <property type="entry name" value="Glyco_hydro_92"/>
    <property type="match status" value="1"/>
</dbReference>
<gene>
    <name evidence="2" type="ORF">GCM10007047_06030</name>
</gene>
<dbReference type="GO" id="GO:0005829">
    <property type="term" value="C:cytosol"/>
    <property type="evidence" value="ECO:0007669"/>
    <property type="project" value="TreeGrafter"/>
</dbReference>
<keyword evidence="3" id="KW-1185">Reference proteome</keyword>
<name>A0A8J3DFP5_9BACT</name>
<dbReference type="Gene3D" id="1.20.1050.60">
    <property type="entry name" value="alpha-1,2-mannosidase"/>
    <property type="match status" value="1"/>
</dbReference>
<dbReference type="PANTHER" id="PTHR12143">
    <property type="entry name" value="PEPTIDE N-GLYCANASE PNGASE -RELATED"/>
    <property type="match status" value="1"/>
</dbReference>
<dbReference type="AlphaFoldDB" id="A0A8J3DFP5"/>
<evidence type="ECO:0000313" key="3">
    <source>
        <dbReference type="Proteomes" id="UP000642829"/>
    </source>
</evidence>
<dbReference type="Gene3D" id="2.70.98.10">
    <property type="match status" value="1"/>
</dbReference>
<reference evidence="2" key="2">
    <citation type="submission" date="2020-09" db="EMBL/GenBank/DDBJ databases">
        <authorList>
            <person name="Sun Q."/>
            <person name="Kim S."/>
        </authorList>
    </citation>
    <scope>NUCLEOTIDE SEQUENCE</scope>
    <source>
        <strain evidence="2">KCTC 12870</strain>
    </source>
</reference>
<dbReference type="GO" id="GO:0030246">
    <property type="term" value="F:carbohydrate binding"/>
    <property type="evidence" value="ECO:0007669"/>
    <property type="project" value="InterPro"/>
</dbReference>
<reference evidence="2" key="1">
    <citation type="journal article" date="2014" name="Int. J. Syst. Evol. Microbiol.">
        <title>Complete genome sequence of Corynebacterium casei LMG S-19264T (=DSM 44701T), isolated from a smear-ripened cheese.</title>
        <authorList>
            <consortium name="US DOE Joint Genome Institute (JGI-PGF)"/>
            <person name="Walter F."/>
            <person name="Albersmeier A."/>
            <person name="Kalinowski J."/>
            <person name="Ruckert C."/>
        </authorList>
    </citation>
    <scope>NUCLEOTIDE SEQUENCE</scope>
    <source>
        <strain evidence="2">KCTC 12870</strain>
    </source>
</reference>
<dbReference type="InterPro" id="IPR014718">
    <property type="entry name" value="GH-type_carb-bd"/>
</dbReference>
<dbReference type="NCBIfam" id="TIGR01180">
    <property type="entry name" value="aman2_put"/>
    <property type="match status" value="1"/>
</dbReference>
<dbReference type="InterPro" id="IPR008928">
    <property type="entry name" value="6-hairpin_glycosidase_sf"/>
</dbReference>
<sequence length="518" mass="58950">MEINESHETLPQNYTLYIHGQFDPSPVEFNRLGDGGYLVFGGEVESVEFSLAGSFIDHNQAAITHEREVAHRSMDALAQECAQEWNNLLSRIEIDPIDERQAVTFYSCLYRALLFPRMLDEYDKHNARVHFSPFSGNVGNGPLCTDSGFWDVFRTVYPLLALVYPDILSDILEGWLTICRDTKWAPRWPTYRLRDCMIGTHFDAVVADAVCKGVTNWSVEEAFDYIWKDASTESDSGLYGRKGLRDYERLGYLPADRYPHSVASTLDFCYNDFCVLQVAKHLKQQSIVEKLLPRTQFYKNVFDSSVGFMRGRNTDGSWDPAFNERLWGGGYVEGGPWQWSFHVPHDPSGLADLFGGPKALCAKLDTMLSTDPDFLVGTYESEIHEMTEMAMAGFGQYAQSNQPVHAYLYLYALMGRPEKSRYWVQRVATELYGPDCFPGDEDNGEMASWYILSSLGLFPHCPGRAEYIQIKPLVKSAKIHIPNVENSILLENDHQYGDECIIQHEALTRSQSSCHRQC</sequence>
<dbReference type="Gene3D" id="1.20.1610.10">
    <property type="entry name" value="alpha-1,2-mannosidases domains"/>
    <property type="match status" value="1"/>
</dbReference>
<dbReference type="PANTHER" id="PTHR12143:SF43">
    <property type="entry name" value="PUTATIVE-RELATED"/>
    <property type="match status" value="1"/>
</dbReference>
<dbReference type="Proteomes" id="UP000642829">
    <property type="component" value="Unassembled WGS sequence"/>
</dbReference>
<proteinExistence type="predicted"/>
<dbReference type="InterPro" id="IPR050883">
    <property type="entry name" value="PNGase"/>
</dbReference>
<accession>A0A8J3DFP5</accession>
<dbReference type="InterPro" id="IPR012939">
    <property type="entry name" value="Glyco_hydro_92"/>
</dbReference>
<evidence type="ECO:0000259" key="1">
    <source>
        <dbReference type="Pfam" id="PF07971"/>
    </source>
</evidence>
<dbReference type="Gene3D" id="3.30.2080.10">
    <property type="entry name" value="GH92 mannosidase domain"/>
    <property type="match status" value="1"/>
</dbReference>
<feature type="domain" description="Glycosyl hydrolase family 92" evidence="1">
    <location>
        <begin position="60"/>
        <end position="486"/>
    </location>
</feature>
<dbReference type="GO" id="GO:0006516">
    <property type="term" value="P:glycoprotein catabolic process"/>
    <property type="evidence" value="ECO:0007669"/>
    <property type="project" value="TreeGrafter"/>
</dbReference>
<dbReference type="EMBL" id="BMXG01000003">
    <property type="protein sequence ID" value="GHB93393.1"/>
    <property type="molecule type" value="Genomic_DNA"/>
</dbReference>
<dbReference type="GO" id="GO:0005975">
    <property type="term" value="P:carbohydrate metabolic process"/>
    <property type="evidence" value="ECO:0007669"/>
    <property type="project" value="InterPro"/>
</dbReference>
<comment type="caution">
    <text evidence="2">The sequence shown here is derived from an EMBL/GenBank/DDBJ whole genome shotgun (WGS) entry which is preliminary data.</text>
</comment>
<protein>
    <recommendedName>
        <fullName evidence="1">Glycosyl hydrolase family 92 domain-containing protein</fullName>
    </recommendedName>
</protein>
<dbReference type="SUPFAM" id="SSF48208">
    <property type="entry name" value="Six-hairpin glycosidases"/>
    <property type="match status" value="1"/>
</dbReference>
<evidence type="ECO:0000313" key="2">
    <source>
        <dbReference type="EMBL" id="GHB93393.1"/>
    </source>
</evidence>